<evidence type="ECO:0000259" key="1">
    <source>
        <dbReference type="Pfam" id="PF13845"/>
    </source>
</evidence>
<comment type="caution">
    <text evidence="2">The sequence shown here is derived from an EMBL/GenBank/DDBJ whole genome shotgun (WGS) entry which is preliminary data.</text>
</comment>
<dbReference type="RefSeq" id="WP_186811583.1">
    <property type="nucleotide sequence ID" value="NZ_BJUA01000023.1"/>
</dbReference>
<gene>
    <name evidence="2" type="ORF">CPE01_30530</name>
</gene>
<name>A0A510V1X1_9CELL</name>
<proteinExistence type="predicted"/>
<organism evidence="2 3">
    <name type="scientific">Cellulomonas persica</name>
    <dbReference type="NCBI Taxonomy" id="76861"/>
    <lineage>
        <taxon>Bacteria</taxon>
        <taxon>Bacillati</taxon>
        <taxon>Actinomycetota</taxon>
        <taxon>Actinomycetes</taxon>
        <taxon>Micrococcales</taxon>
        <taxon>Cellulomonadaceae</taxon>
        <taxon>Cellulomonas</taxon>
    </lineage>
</organism>
<evidence type="ECO:0000313" key="3">
    <source>
        <dbReference type="Proteomes" id="UP000321386"/>
    </source>
</evidence>
<sequence>MQVAGSLPRALLGAAALALVLGGCSFFDRGEDTEDRSVFDVAVGECFRAPEDITVELTELSQVPCTEPHEQEAYALVTYADSSATTKASGAASFPGVEALTAFAQGACAEEFEDYVGVDYRDSRLWFTYLLPSARGWEQDADRTTLCFITTTGEQLTRSVAGTGW</sequence>
<protein>
    <recommendedName>
        <fullName evidence="1">Septum formation-related domain-containing protein</fullName>
    </recommendedName>
</protein>
<reference evidence="2 3" key="1">
    <citation type="submission" date="2019-07" db="EMBL/GenBank/DDBJ databases">
        <title>Whole genome shotgun sequence of Cellulomonas persica NBRC 101101.</title>
        <authorList>
            <person name="Hosoyama A."/>
            <person name="Uohara A."/>
            <person name="Ohji S."/>
            <person name="Ichikawa N."/>
        </authorList>
    </citation>
    <scope>NUCLEOTIDE SEQUENCE [LARGE SCALE GENOMIC DNA]</scope>
    <source>
        <strain evidence="2 3">NBRC 101101</strain>
    </source>
</reference>
<evidence type="ECO:0000313" key="2">
    <source>
        <dbReference type="EMBL" id="GEK19320.1"/>
    </source>
</evidence>
<keyword evidence="3" id="KW-1185">Reference proteome</keyword>
<dbReference type="Proteomes" id="UP000321386">
    <property type="component" value="Unassembled WGS sequence"/>
</dbReference>
<dbReference type="InterPro" id="IPR026004">
    <property type="entry name" value="Septum_form"/>
</dbReference>
<accession>A0A510V1X1</accession>
<dbReference type="Pfam" id="PF13845">
    <property type="entry name" value="Septum_form"/>
    <property type="match status" value="1"/>
</dbReference>
<feature type="domain" description="Septum formation-related" evidence="1">
    <location>
        <begin position="44"/>
        <end position="155"/>
    </location>
</feature>
<dbReference type="AlphaFoldDB" id="A0A510V1X1"/>
<dbReference type="EMBL" id="BJUA01000023">
    <property type="protein sequence ID" value="GEK19320.1"/>
    <property type="molecule type" value="Genomic_DNA"/>
</dbReference>